<accession>A0ABR5BZK0</accession>
<sequence length="107" mass="11757">MLAPQELSAGPSSTHLVARSELTSEKAQKLRNKHRKHKEASRKKLGEIEELYGKKRKSVREEKDKALKGLVKSGKGVTIVGKSAKEIEKGKKRGAEGGEQGGKRLKL</sequence>
<feature type="compositionally biased region" description="Basic and acidic residues" evidence="1">
    <location>
        <begin position="85"/>
        <end position="96"/>
    </location>
</feature>
<evidence type="ECO:0000256" key="1">
    <source>
        <dbReference type="SAM" id="MobiDB-lite"/>
    </source>
</evidence>
<reference evidence="2 3" key="1">
    <citation type="submission" date="2015-01" db="EMBL/GenBank/DDBJ databases">
        <title>The Genome Sequence of Cryptococcus gattii EJB2.</title>
        <authorList>
            <consortium name="The Broad Institute Genomics Platform"/>
            <person name="Cuomo C."/>
            <person name="Litvintseva A."/>
            <person name="Chen Y."/>
            <person name="Heitman J."/>
            <person name="Sun S."/>
            <person name="Springer D."/>
            <person name="Dromer F."/>
            <person name="Young S."/>
            <person name="Zeng Q."/>
            <person name="Gargeya S."/>
            <person name="Abouelleil A."/>
            <person name="Alvarado L."/>
            <person name="Chapman S.B."/>
            <person name="Gainer-Dewar J."/>
            <person name="Goldberg J."/>
            <person name="Griggs A."/>
            <person name="Gujja S."/>
            <person name="Hansen M."/>
            <person name="Howarth C."/>
            <person name="Imamovic A."/>
            <person name="Larimer J."/>
            <person name="Murphy C."/>
            <person name="Naylor J."/>
            <person name="Pearson M."/>
            <person name="Priest M."/>
            <person name="Roberts A."/>
            <person name="Saif S."/>
            <person name="Shea T."/>
            <person name="Sykes S."/>
            <person name="Wortman J."/>
            <person name="Nusbaum C."/>
            <person name="Birren B."/>
        </authorList>
    </citation>
    <scope>NUCLEOTIDE SEQUENCE [LARGE SCALE GENOMIC DNA]</scope>
    <source>
        <strain evidence="2 3">EJB2</strain>
    </source>
</reference>
<gene>
    <name evidence="2" type="ORF">I306_01879</name>
</gene>
<feature type="region of interest" description="Disordered" evidence="1">
    <location>
        <begin position="85"/>
        <end position="107"/>
    </location>
</feature>
<evidence type="ECO:0000313" key="3">
    <source>
        <dbReference type="Proteomes" id="UP000054272"/>
    </source>
</evidence>
<dbReference type="Proteomes" id="UP000054272">
    <property type="component" value="Unassembled WGS sequence"/>
</dbReference>
<dbReference type="EMBL" id="KN848616">
    <property type="protein sequence ID" value="KIR81051.1"/>
    <property type="molecule type" value="Genomic_DNA"/>
</dbReference>
<organism evidence="2 3">
    <name type="scientific">Cryptococcus gattii EJB2</name>
    <dbReference type="NCBI Taxonomy" id="1296103"/>
    <lineage>
        <taxon>Eukaryota</taxon>
        <taxon>Fungi</taxon>
        <taxon>Dikarya</taxon>
        <taxon>Basidiomycota</taxon>
        <taxon>Agaricomycotina</taxon>
        <taxon>Tremellomycetes</taxon>
        <taxon>Tremellales</taxon>
        <taxon>Cryptococcaceae</taxon>
        <taxon>Cryptococcus</taxon>
        <taxon>Cryptococcus gattii species complex</taxon>
    </lineage>
</organism>
<name>A0ABR5BZK0_9TREE</name>
<keyword evidence="3" id="KW-1185">Reference proteome</keyword>
<evidence type="ECO:0000313" key="2">
    <source>
        <dbReference type="EMBL" id="KIR81051.1"/>
    </source>
</evidence>
<feature type="compositionally biased region" description="Basic residues" evidence="1">
    <location>
        <begin position="29"/>
        <end position="41"/>
    </location>
</feature>
<proteinExistence type="predicted"/>
<feature type="region of interest" description="Disordered" evidence="1">
    <location>
        <begin position="1"/>
        <end position="43"/>
    </location>
</feature>
<protein>
    <submittedName>
        <fullName evidence="2">Uncharacterized protein</fullName>
    </submittedName>
</protein>